<comment type="caution">
    <text evidence="3">The sequence shown here is derived from an EMBL/GenBank/DDBJ whole genome shotgun (WGS) entry which is preliminary data.</text>
</comment>
<feature type="region of interest" description="Disordered" evidence="1">
    <location>
        <begin position="322"/>
        <end position="397"/>
    </location>
</feature>
<feature type="compositionally biased region" description="Low complexity" evidence="1">
    <location>
        <begin position="50"/>
        <end position="80"/>
    </location>
</feature>
<feature type="compositionally biased region" description="Gly residues" evidence="1">
    <location>
        <begin position="26"/>
        <end position="49"/>
    </location>
</feature>
<protein>
    <submittedName>
        <fullName evidence="3">Uncharacterized protein</fullName>
    </submittedName>
</protein>
<keyword evidence="2" id="KW-0472">Membrane</keyword>
<evidence type="ECO:0000256" key="2">
    <source>
        <dbReference type="SAM" id="Phobius"/>
    </source>
</evidence>
<feature type="transmembrane region" description="Helical" evidence="2">
    <location>
        <begin position="638"/>
        <end position="658"/>
    </location>
</feature>
<feature type="transmembrane region" description="Helical" evidence="2">
    <location>
        <begin position="454"/>
        <end position="473"/>
    </location>
</feature>
<dbReference type="STRING" id="181874.A0A409VWI1"/>
<dbReference type="Proteomes" id="UP000284842">
    <property type="component" value="Unassembled WGS sequence"/>
</dbReference>
<dbReference type="OrthoDB" id="3365917at2759"/>
<dbReference type="EMBL" id="NHTK01005947">
    <property type="protein sequence ID" value="PPQ70611.1"/>
    <property type="molecule type" value="Genomic_DNA"/>
</dbReference>
<reference evidence="3 4" key="1">
    <citation type="journal article" date="2018" name="Evol. Lett.">
        <title>Horizontal gene cluster transfer increased hallucinogenic mushroom diversity.</title>
        <authorList>
            <person name="Reynolds H.T."/>
            <person name="Vijayakumar V."/>
            <person name="Gluck-Thaler E."/>
            <person name="Korotkin H.B."/>
            <person name="Matheny P.B."/>
            <person name="Slot J.C."/>
        </authorList>
    </citation>
    <scope>NUCLEOTIDE SEQUENCE [LARGE SCALE GENOMIC DNA]</scope>
    <source>
        <strain evidence="3 4">2629</strain>
    </source>
</reference>
<dbReference type="AlphaFoldDB" id="A0A409VWI1"/>
<accession>A0A409VWI1</accession>
<organism evidence="3 4">
    <name type="scientific">Panaeolus cyanescens</name>
    <dbReference type="NCBI Taxonomy" id="181874"/>
    <lineage>
        <taxon>Eukaryota</taxon>
        <taxon>Fungi</taxon>
        <taxon>Dikarya</taxon>
        <taxon>Basidiomycota</taxon>
        <taxon>Agaricomycotina</taxon>
        <taxon>Agaricomycetes</taxon>
        <taxon>Agaricomycetidae</taxon>
        <taxon>Agaricales</taxon>
        <taxon>Agaricineae</taxon>
        <taxon>Galeropsidaceae</taxon>
        <taxon>Panaeolus</taxon>
    </lineage>
</organism>
<proteinExistence type="predicted"/>
<dbReference type="InParanoid" id="A0A409VWI1"/>
<dbReference type="PANTHER" id="PTHR42091">
    <property type="entry name" value="CONSERVED GLYCINE-RICH PROTEIN (AFU_ORTHOLOGUE AFUA_7G02440)"/>
    <property type="match status" value="1"/>
</dbReference>
<sequence length="659" mass="68369">MFVPFISSRSSSSSKARNLERRKGGGGRGGGGGGGRSSGGSKSSGGSSGRGSTTSSRSKSSSVSLGGSKSKSTVKTTTYSSASARIPPVAVIPHGMPFAGRTEGGAGRAQVFGSRYYGSGYPGVNPGRGTAGRNFPFFFWPVVWPTTLGFGVGWYGWYGPYYDGRRDYGDPTNSTRPGGPLVVATLQSSTSTNPAATFRILSDNFTVYSLISDISSNCTSHKLLTPINDIISSVTPYTDSTTSIPRPENVVQYYRASSISLSLDGYNNSNAAYSYQDGVADAPITGLNAGDLELMTCLNETIGLAAPLKTMFVPFFSKRKLERRKGGGGRGGGSRSSSSSKSSSSGSGGNRAASRASLPSSSSSKSSTTSSRSKSSSFTPSPSRSSSSGKTWRTTTYSSSSARVPTVMVIPAGQPFAGRTEGGGGRAQVFGTKIYGSGYPGVSGRGTLGRSFPFFFWPVVWPATLGAGYLTYLTASRADYGDTTNSTRPGGPLFVATFVSSAPTNPAINFRLLSDNYTIHSLIPDISAECSSKHLLSSIDTITASVVPFADTNTSIPRPENVIQYYRASSLALALDGYNNTAIFSDTDSVDTQASDSPIQGLADGDWELLNCLNTTIGAAAPLVSAGQSWKMPMGSMGLGNGVLGLPLVVGVVLASLLG</sequence>
<keyword evidence="2" id="KW-0812">Transmembrane</keyword>
<feature type="compositionally biased region" description="Low complexity" evidence="1">
    <location>
        <begin position="335"/>
        <end position="396"/>
    </location>
</feature>
<gene>
    <name evidence="3" type="ORF">CVT24_000684</name>
</gene>
<evidence type="ECO:0000256" key="1">
    <source>
        <dbReference type="SAM" id="MobiDB-lite"/>
    </source>
</evidence>
<keyword evidence="2" id="KW-1133">Transmembrane helix</keyword>
<evidence type="ECO:0000313" key="4">
    <source>
        <dbReference type="Proteomes" id="UP000284842"/>
    </source>
</evidence>
<evidence type="ECO:0000313" key="3">
    <source>
        <dbReference type="EMBL" id="PPQ70611.1"/>
    </source>
</evidence>
<dbReference type="PANTHER" id="PTHR42091:SF1">
    <property type="entry name" value="CONSERVED GLYCINE-RICH PROTEIN (AFU_ORTHOLOGUE AFUA_7G02440)"/>
    <property type="match status" value="1"/>
</dbReference>
<feature type="region of interest" description="Disordered" evidence="1">
    <location>
        <begin position="1"/>
        <end position="80"/>
    </location>
</feature>
<keyword evidence="4" id="KW-1185">Reference proteome</keyword>
<name>A0A409VWI1_9AGAR</name>